<gene>
    <name evidence="2" type="ORF">JOQ06_029714</name>
</gene>
<name>A0AAD6AZD7_9TELE</name>
<evidence type="ECO:0000313" key="2">
    <source>
        <dbReference type="EMBL" id="KAJ4932875.1"/>
    </source>
</evidence>
<feature type="compositionally biased region" description="Basic and acidic residues" evidence="1">
    <location>
        <begin position="1"/>
        <end position="50"/>
    </location>
</feature>
<accession>A0AAD6AZD7</accession>
<protein>
    <submittedName>
        <fullName evidence="2">Uncharacterized protein</fullName>
    </submittedName>
</protein>
<evidence type="ECO:0000256" key="1">
    <source>
        <dbReference type="SAM" id="MobiDB-lite"/>
    </source>
</evidence>
<feature type="non-terminal residue" evidence="2">
    <location>
        <position position="1"/>
    </location>
</feature>
<organism evidence="2 3">
    <name type="scientific">Pogonophryne albipinna</name>
    <dbReference type="NCBI Taxonomy" id="1090488"/>
    <lineage>
        <taxon>Eukaryota</taxon>
        <taxon>Metazoa</taxon>
        <taxon>Chordata</taxon>
        <taxon>Craniata</taxon>
        <taxon>Vertebrata</taxon>
        <taxon>Euteleostomi</taxon>
        <taxon>Actinopterygii</taxon>
        <taxon>Neopterygii</taxon>
        <taxon>Teleostei</taxon>
        <taxon>Neoteleostei</taxon>
        <taxon>Acanthomorphata</taxon>
        <taxon>Eupercaria</taxon>
        <taxon>Perciformes</taxon>
        <taxon>Notothenioidei</taxon>
        <taxon>Pogonophryne</taxon>
    </lineage>
</organism>
<dbReference type="EMBL" id="JAPTMU010000013">
    <property type="protein sequence ID" value="KAJ4932875.1"/>
    <property type="molecule type" value="Genomic_DNA"/>
</dbReference>
<proteinExistence type="predicted"/>
<feature type="region of interest" description="Disordered" evidence="1">
    <location>
        <begin position="1"/>
        <end position="61"/>
    </location>
</feature>
<keyword evidence="3" id="KW-1185">Reference proteome</keyword>
<sequence>EFEKDEDKNERLTSKPKDRSKDDRRDRDRSKRSVEGVRRRGRSRDPDDHARKSRSISPLKQ</sequence>
<dbReference type="Proteomes" id="UP001219934">
    <property type="component" value="Unassembled WGS sequence"/>
</dbReference>
<dbReference type="AlphaFoldDB" id="A0AAD6AZD7"/>
<comment type="caution">
    <text evidence="2">The sequence shown here is derived from an EMBL/GenBank/DDBJ whole genome shotgun (WGS) entry which is preliminary data.</text>
</comment>
<reference evidence="2" key="1">
    <citation type="submission" date="2022-11" db="EMBL/GenBank/DDBJ databases">
        <title>Chromosome-level genome of Pogonophryne albipinna.</title>
        <authorList>
            <person name="Jo E."/>
        </authorList>
    </citation>
    <scope>NUCLEOTIDE SEQUENCE</scope>
    <source>
        <strain evidence="2">SGF0006</strain>
        <tissue evidence="2">Muscle</tissue>
    </source>
</reference>
<feature type="non-terminal residue" evidence="2">
    <location>
        <position position="61"/>
    </location>
</feature>
<evidence type="ECO:0000313" key="3">
    <source>
        <dbReference type="Proteomes" id="UP001219934"/>
    </source>
</evidence>